<evidence type="ECO:0000256" key="9">
    <source>
        <dbReference type="SAM" id="MobiDB-lite"/>
    </source>
</evidence>
<evidence type="ECO:0000259" key="11">
    <source>
        <dbReference type="PROSITE" id="PS50850"/>
    </source>
</evidence>
<evidence type="ECO:0000256" key="10">
    <source>
        <dbReference type="SAM" id="Phobius"/>
    </source>
</evidence>
<keyword evidence="13" id="KW-1185">Reference proteome</keyword>
<dbReference type="PROSITE" id="PS00216">
    <property type="entry name" value="SUGAR_TRANSPORT_1"/>
    <property type="match status" value="1"/>
</dbReference>
<dbReference type="PANTHER" id="PTHR48022">
    <property type="entry name" value="PLASTIDIC GLUCOSE TRANSPORTER 4"/>
    <property type="match status" value="1"/>
</dbReference>
<dbReference type="GeneID" id="4386664"/>
<evidence type="ECO:0000256" key="1">
    <source>
        <dbReference type="ARBA" id="ARBA00004141"/>
    </source>
</evidence>
<dbReference type="AlphaFoldDB" id="Q2HCE7"/>
<dbReference type="InterPro" id="IPR005829">
    <property type="entry name" value="Sugar_transporter_CS"/>
</dbReference>
<feature type="transmembrane region" description="Helical" evidence="10">
    <location>
        <begin position="464"/>
        <end position="485"/>
    </location>
</feature>
<feature type="transmembrane region" description="Helical" evidence="10">
    <location>
        <begin position="293"/>
        <end position="311"/>
    </location>
</feature>
<dbReference type="PROSITE" id="PS00217">
    <property type="entry name" value="SUGAR_TRANSPORT_2"/>
    <property type="match status" value="1"/>
</dbReference>
<evidence type="ECO:0000313" key="12">
    <source>
        <dbReference type="EMBL" id="EAQ93872.1"/>
    </source>
</evidence>
<keyword evidence="7" id="KW-0325">Glycoprotein</keyword>
<accession>Q2HCE7</accession>
<keyword evidence="4 10" id="KW-0812">Transmembrane</keyword>
<evidence type="ECO:0000256" key="4">
    <source>
        <dbReference type="ARBA" id="ARBA00022692"/>
    </source>
</evidence>
<dbReference type="NCBIfam" id="TIGR00879">
    <property type="entry name" value="SP"/>
    <property type="match status" value="1"/>
</dbReference>
<evidence type="ECO:0000256" key="2">
    <source>
        <dbReference type="ARBA" id="ARBA00010992"/>
    </source>
</evidence>
<dbReference type="OMA" id="KEIYGWR"/>
<dbReference type="OrthoDB" id="508119at2759"/>
<organism evidence="12 13">
    <name type="scientific">Chaetomium globosum (strain ATCC 6205 / CBS 148.51 / DSM 1962 / NBRC 6347 / NRRL 1970)</name>
    <name type="common">Soil fungus</name>
    <dbReference type="NCBI Taxonomy" id="306901"/>
    <lineage>
        <taxon>Eukaryota</taxon>
        <taxon>Fungi</taxon>
        <taxon>Dikarya</taxon>
        <taxon>Ascomycota</taxon>
        <taxon>Pezizomycotina</taxon>
        <taxon>Sordariomycetes</taxon>
        <taxon>Sordariomycetidae</taxon>
        <taxon>Sordariales</taxon>
        <taxon>Chaetomiaceae</taxon>
        <taxon>Chaetomium</taxon>
    </lineage>
</organism>
<dbReference type="eggNOG" id="KOG0254">
    <property type="taxonomic scope" value="Eukaryota"/>
</dbReference>
<dbReference type="RefSeq" id="XP_001221328.1">
    <property type="nucleotide sequence ID" value="XM_001221327.1"/>
</dbReference>
<sequence>MSLSAKILQKIVRNEAMASDPHEIYGWRVYLLACSACFGAMSFGWDSSVIGGVIVLEPFVEDFGLGDPNSPASAALAANIVSTLQAGCFLGALVASPMTDRFGRKWCLIGVSIIIIVGIIMQAAASGNLGPMYAGRFIAGVGVGAASTINPIYVSENSPRAIRGLLTGLYQLFIVTGGMIAFWINYSVSIHFPYGKLMYIFPLAIQALPAVLLCVCMLMCQESPRWLARRDRWEDTKKVLSRIRNLPPTHPYIQEEFQEIVDQLEHERNLIGDATFWNLQREMWTIAGNRRRVIISIVLMICQQMTGTNAINTYAPTIFQNLGLTGTSTSLFSTGIYGIVKVTSCICFLLFMADSLGRRRSLLWTSIAQGLAMFYIGLYVRIAPPEKGQEVPPAGYFALVSIFLFAAFFQFGWGPACWIYASEIPAARLRSLNVSYAAATQWLFNFVVARAVPTMLLTVGSHGYGTYLIFGSFCFAMFVFVWFFVPETKGLSLEHMDELFGVTDESKPLAGGQGAIEGEKTKEKAKENDKGEKDKDGPHALQTEVA</sequence>
<feature type="region of interest" description="Disordered" evidence="9">
    <location>
        <begin position="504"/>
        <end position="546"/>
    </location>
</feature>
<dbReference type="VEuPathDB" id="FungiDB:CHGG_02107"/>
<feature type="transmembrane region" description="Helical" evidence="10">
    <location>
        <begin position="331"/>
        <end position="351"/>
    </location>
</feature>
<dbReference type="InterPro" id="IPR005828">
    <property type="entry name" value="MFS_sugar_transport-like"/>
</dbReference>
<evidence type="ECO:0000256" key="7">
    <source>
        <dbReference type="ARBA" id="ARBA00023180"/>
    </source>
</evidence>
<reference evidence="13" key="1">
    <citation type="journal article" date="2015" name="Genome Announc.">
        <title>Draft genome sequence of the cellulolytic fungus Chaetomium globosum.</title>
        <authorList>
            <person name="Cuomo C.A."/>
            <person name="Untereiner W.A."/>
            <person name="Ma L.-J."/>
            <person name="Grabherr M."/>
            <person name="Birren B.W."/>
        </authorList>
    </citation>
    <scope>NUCLEOTIDE SEQUENCE [LARGE SCALE GENOMIC DNA]</scope>
    <source>
        <strain evidence="13">ATCC 6205 / CBS 148.51 / DSM 1962 / NBRC 6347 / NRRL 1970</strain>
    </source>
</reference>
<dbReference type="InterPro" id="IPR020846">
    <property type="entry name" value="MFS_dom"/>
</dbReference>
<dbReference type="SUPFAM" id="SSF103473">
    <property type="entry name" value="MFS general substrate transporter"/>
    <property type="match status" value="1"/>
</dbReference>
<feature type="transmembrane region" description="Helical" evidence="10">
    <location>
        <begin position="433"/>
        <end position="452"/>
    </location>
</feature>
<dbReference type="Gene3D" id="1.20.1250.20">
    <property type="entry name" value="MFS general substrate transporter like domains"/>
    <property type="match status" value="1"/>
</dbReference>
<dbReference type="PROSITE" id="PS50850">
    <property type="entry name" value="MFS"/>
    <property type="match status" value="1"/>
</dbReference>
<dbReference type="GO" id="GO:0016020">
    <property type="term" value="C:membrane"/>
    <property type="evidence" value="ECO:0007669"/>
    <property type="project" value="UniProtKB-SubCell"/>
</dbReference>
<dbReference type="EMBL" id="CH408029">
    <property type="protein sequence ID" value="EAQ93872.1"/>
    <property type="molecule type" value="Genomic_DNA"/>
</dbReference>
<dbReference type="InterPro" id="IPR003663">
    <property type="entry name" value="Sugar/inositol_transpt"/>
</dbReference>
<dbReference type="FunFam" id="1.20.1250.20:FF:000026">
    <property type="entry name" value="MFS quinate transporter QutD"/>
    <property type="match status" value="1"/>
</dbReference>
<feature type="transmembrane region" description="Helical" evidence="10">
    <location>
        <begin position="106"/>
        <end position="127"/>
    </location>
</feature>
<dbReference type="Pfam" id="PF00083">
    <property type="entry name" value="Sugar_tr"/>
    <property type="match status" value="1"/>
</dbReference>
<dbReference type="InParanoid" id="Q2HCE7"/>
<dbReference type="Proteomes" id="UP000001056">
    <property type="component" value="Unassembled WGS sequence"/>
</dbReference>
<feature type="transmembrane region" description="Helical" evidence="10">
    <location>
        <begin position="165"/>
        <end position="186"/>
    </location>
</feature>
<keyword evidence="6 10" id="KW-0472">Membrane</keyword>
<comment type="subcellular location">
    <subcellularLocation>
        <location evidence="1">Membrane</location>
        <topology evidence="1">Multi-pass membrane protein</topology>
    </subcellularLocation>
</comment>
<dbReference type="PRINTS" id="PR00171">
    <property type="entry name" value="SUGRTRNSPORT"/>
</dbReference>
<feature type="compositionally biased region" description="Basic and acidic residues" evidence="9">
    <location>
        <begin position="517"/>
        <end position="538"/>
    </location>
</feature>
<feature type="transmembrane region" description="Helical" evidence="10">
    <location>
        <begin position="29"/>
        <end position="54"/>
    </location>
</feature>
<keyword evidence="5 10" id="KW-1133">Transmembrane helix</keyword>
<feature type="transmembrane region" description="Helical" evidence="10">
    <location>
        <begin position="394"/>
        <end position="421"/>
    </location>
</feature>
<feature type="transmembrane region" description="Helical" evidence="10">
    <location>
        <begin position="74"/>
        <end position="94"/>
    </location>
</feature>
<feature type="transmembrane region" description="Helical" evidence="10">
    <location>
        <begin position="198"/>
        <end position="220"/>
    </location>
</feature>
<keyword evidence="3 8" id="KW-0813">Transport</keyword>
<dbReference type="GO" id="GO:0005351">
    <property type="term" value="F:carbohydrate:proton symporter activity"/>
    <property type="evidence" value="ECO:0007669"/>
    <property type="project" value="TreeGrafter"/>
</dbReference>
<feature type="domain" description="Major facilitator superfamily (MFS) profile" evidence="11">
    <location>
        <begin position="32"/>
        <end position="489"/>
    </location>
</feature>
<feature type="transmembrane region" description="Helical" evidence="10">
    <location>
        <begin position="133"/>
        <end position="153"/>
    </location>
</feature>
<dbReference type="HOGENOM" id="CLU_001265_30_12_1"/>
<comment type="similarity">
    <text evidence="2 8">Belongs to the major facilitator superfamily. Sugar transporter (TC 2.A.1.1) family.</text>
</comment>
<evidence type="ECO:0000256" key="3">
    <source>
        <dbReference type="ARBA" id="ARBA00022448"/>
    </source>
</evidence>
<evidence type="ECO:0000256" key="8">
    <source>
        <dbReference type="RuleBase" id="RU003346"/>
    </source>
</evidence>
<evidence type="ECO:0000256" key="6">
    <source>
        <dbReference type="ARBA" id="ARBA00023136"/>
    </source>
</evidence>
<evidence type="ECO:0000256" key="5">
    <source>
        <dbReference type="ARBA" id="ARBA00022989"/>
    </source>
</evidence>
<proteinExistence type="inferred from homology"/>
<dbReference type="PANTHER" id="PTHR48022:SF21">
    <property type="entry name" value="QUINATE TRANSPORTER, PUTATIVE (AFU_ORTHOLOGUE AFUA_6G06960)-RELATED"/>
    <property type="match status" value="1"/>
</dbReference>
<gene>
    <name evidence="12" type="ORF">CHGG_02107</name>
</gene>
<dbReference type="InterPro" id="IPR050360">
    <property type="entry name" value="MFS_Sugar_Transporters"/>
</dbReference>
<feature type="transmembrane region" description="Helical" evidence="10">
    <location>
        <begin position="363"/>
        <end position="382"/>
    </location>
</feature>
<dbReference type="InterPro" id="IPR036259">
    <property type="entry name" value="MFS_trans_sf"/>
</dbReference>
<protein>
    <recommendedName>
        <fullName evidence="11">Major facilitator superfamily (MFS) profile domain-containing protein</fullName>
    </recommendedName>
</protein>
<evidence type="ECO:0000313" key="13">
    <source>
        <dbReference type="Proteomes" id="UP000001056"/>
    </source>
</evidence>
<name>Q2HCE7_CHAGB</name>